<dbReference type="OrthoDB" id="11472at2157"/>
<name>A0A6B0SSR7_9EURY</name>
<protein>
    <submittedName>
        <fullName evidence="2">HNH endonuclease</fullName>
    </submittedName>
</protein>
<proteinExistence type="predicted"/>
<feature type="domain" description="HNH nuclease" evidence="1">
    <location>
        <begin position="127"/>
        <end position="176"/>
    </location>
</feature>
<evidence type="ECO:0000313" key="3">
    <source>
        <dbReference type="Proteomes" id="UP000471521"/>
    </source>
</evidence>
<dbReference type="Pfam" id="PF13391">
    <property type="entry name" value="HNH_2"/>
    <property type="match status" value="1"/>
</dbReference>
<dbReference type="GO" id="GO:0004519">
    <property type="term" value="F:endonuclease activity"/>
    <property type="evidence" value="ECO:0007669"/>
    <property type="project" value="UniProtKB-KW"/>
</dbReference>
<reference evidence="2 3" key="1">
    <citation type="submission" date="2019-12" db="EMBL/GenBank/DDBJ databases">
        <title>Isolation and characterization of three novel carbon monoxide-oxidizing members of Halobacteria from salione crusts and soils.</title>
        <authorList>
            <person name="Myers M.R."/>
            <person name="King G.M."/>
        </authorList>
    </citation>
    <scope>NUCLEOTIDE SEQUENCE [LARGE SCALE GENOMIC DNA]</scope>
    <source>
        <strain evidence="2 3">PCN9</strain>
    </source>
</reference>
<accession>A0A6B0SSR7</accession>
<dbReference type="InterPro" id="IPR003615">
    <property type="entry name" value="HNH_nuc"/>
</dbReference>
<dbReference type="EMBL" id="WUUU01000158">
    <property type="protein sequence ID" value="MXR21840.1"/>
    <property type="molecule type" value="Genomic_DNA"/>
</dbReference>
<gene>
    <name evidence="2" type="ORF">GRX66_14960</name>
</gene>
<dbReference type="Gene3D" id="1.10.10.10">
    <property type="entry name" value="Winged helix-like DNA-binding domain superfamily/Winged helix DNA-binding domain"/>
    <property type="match status" value="1"/>
</dbReference>
<evidence type="ECO:0000259" key="1">
    <source>
        <dbReference type="Pfam" id="PF13391"/>
    </source>
</evidence>
<organism evidence="2 3">
    <name type="scientific">Halobacterium bonnevillei</name>
    <dbReference type="NCBI Taxonomy" id="2692200"/>
    <lineage>
        <taxon>Archaea</taxon>
        <taxon>Methanobacteriati</taxon>
        <taxon>Methanobacteriota</taxon>
        <taxon>Stenosarchaea group</taxon>
        <taxon>Halobacteria</taxon>
        <taxon>Halobacteriales</taxon>
        <taxon>Halobacteriaceae</taxon>
        <taxon>Halobacterium</taxon>
    </lineage>
</organism>
<evidence type="ECO:0000313" key="2">
    <source>
        <dbReference type="EMBL" id="MXR21840.1"/>
    </source>
</evidence>
<dbReference type="RefSeq" id="WP_159527272.1">
    <property type="nucleotide sequence ID" value="NZ_WUUU01000158.1"/>
</dbReference>
<dbReference type="AlphaFoldDB" id="A0A6B0SSR7"/>
<dbReference type="REBASE" id="692995">
    <property type="entry name" value="HboP9I"/>
</dbReference>
<dbReference type="InterPro" id="IPR036388">
    <property type="entry name" value="WH-like_DNA-bd_sf"/>
</dbReference>
<keyword evidence="2" id="KW-0540">Nuclease</keyword>
<sequence length="230" mass="26478">MSRWRRVVRRELARYNEETGWRVVELQELYDQMLPVLREEFPDNHNRAAKLRQVLQQLGERGELEFVDHAGTYRILDLGDGAEPTAEADSGAPDWTYEAREYETTVGARSLPAAFRDAVLSRYGAQCPVSGVDHERLLDVAHVLPWSDHEALRTAPGNVLALDKTHHAAFDADLYTLDEDYRLRVSPAFETNSDLLERTLLERAGDRVNAADDLLDTEYLRRRNESLDWW</sequence>
<keyword evidence="3" id="KW-1185">Reference proteome</keyword>
<comment type="caution">
    <text evidence="2">The sequence shown here is derived from an EMBL/GenBank/DDBJ whole genome shotgun (WGS) entry which is preliminary data.</text>
</comment>
<keyword evidence="2" id="KW-0255">Endonuclease</keyword>
<dbReference type="Proteomes" id="UP000471521">
    <property type="component" value="Unassembled WGS sequence"/>
</dbReference>
<keyword evidence="2" id="KW-0378">Hydrolase</keyword>